<accession>A0A099YDP6</accession>
<protein>
    <submittedName>
        <fullName evidence="1">Uncharacterized protein</fullName>
    </submittedName>
</protein>
<evidence type="ECO:0000313" key="6">
    <source>
        <dbReference type="Proteomes" id="UP000365705"/>
    </source>
</evidence>
<reference evidence="3 7" key="3">
    <citation type="submission" date="2020-10" db="EMBL/GenBank/DDBJ databases">
        <title>Genome sequencing of Lactobacillus mucosae KCTC 21011.</title>
        <authorList>
            <person name="Kim J."/>
        </authorList>
    </citation>
    <scope>NUCLEOTIDE SEQUENCE [LARGE SCALE GENOMIC DNA]</scope>
    <source>
        <strain evidence="3 7">LM011</strain>
    </source>
</reference>
<evidence type="ECO:0000313" key="1">
    <source>
        <dbReference type="EMBL" id="KGL67033.1"/>
    </source>
</evidence>
<evidence type="ECO:0000313" key="3">
    <source>
        <dbReference type="EMBL" id="QOL69050.1"/>
    </source>
</evidence>
<evidence type="ECO:0000313" key="2">
    <source>
        <dbReference type="EMBL" id="MDC2828696.1"/>
    </source>
</evidence>
<dbReference type="Proteomes" id="UP000365705">
    <property type="component" value="Unassembled WGS sequence"/>
</dbReference>
<dbReference type="EMBL" id="CP062966">
    <property type="protein sequence ID" value="QOL69050.1"/>
    <property type="molecule type" value="Genomic_DNA"/>
</dbReference>
<evidence type="ECO:0000313" key="5">
    <source>
        <dbReference type="Proteomes" id="UP000030001"/>
    </source>
</evidence>
<dbReference type="Proteomes" id="UP000593929">
    <property type="component" value="Chromosome"/>
</dbReference>
<dbReference type="EMBL" id="JAQOND010000034">
    <property type="protein sequence ID" value="MDC2828696.1"/>
    <property type="molecule type" value="Genomic_DNA"/>
</dbReference>
<dbReference type="AlphaFoldDB" id="A0A099YDP6"/>
<dbReference type="GeneID" id="57113751"/>
<proteinExistence type="predicted"/>
<evidence type="ECO:0000313" key="4">
    <source>
        <dbReference type="EMBL" id="VTZ90026.1"/>
    </source>
</evidence>
<organism evidence="1 5">
    <name type="scientific">Limosilactobacillus mucosae</name>
    <name type="common">Lactobacillus mucosae</name>
    <dbReference type="NCBI Taxonomy" id="97478"/>
    <lineage>
        <taxon>Bacteria</taxon>
        <taxon>Bacillati</taxon>
        <taxon>Bacillota</taxon>
        <taxon>Bacilli</taxon>
        <taxon>Lactobacillales</taxon>
        <taxon>Lactobacillaceae</taxon>
        <taxon>Limosilactobacillus</taxon>
    </lineage>
</organism>
<dbReference type="Proteomes" id="UP000030001">
    <property type="component" value="Unassembled WGS sequence"/>
</dbReference>
<reference evidence="1 5" key="1">
    <citation type="submission" date="2014-09" db="EMBL/GenBank/DDBJ databases">
        <title>Lactobacillus mucosae CRL573 Genome Sequencing.</title>
        <authorList>
            <person name="Bleckwedel J."/>
            <person name="Teran L.C."/>
            <person name="Bonacina J."/>
            <person name="Saavedra L."/>
            <person name="Mozzi F.B."/>
            <person name="Raya R.R."/>
        </authorList>
    </citation>
    <scope>NUCLEOTIDE SEQUENCE [LARGE SCALE GENOMIC DNA]</scope>
    <source>
        <strain evidence="1 5">CRL573</strain>
    </source>
</reference>
<evidence type="ECO:0000313" key="7">
    <source>
        <dbReference type="Proteomes" id="UP000593929"/>
    </source>
</evidence>
<dbReference type="Proteomes" id="UP001218021">
    <property type="component" value="Unassembled WGS sequence"/>
</dbReference>
<reference evidence="2" key="4">
    <citation type="submission" date="2023-01" db="EMBL/GenBank/DDBJ databases">
        <title>Genome analysis of 13 Lactobacillus isolated from gut of wild boar.</title>
        <authorList>
            <person name="Papp P."/>
            <person name="Libisch B."/>
            <person name="Nagy T."/>
            <person name="Olasz F."/>
        </authorList>
    </citation>
    <scope>NUCLEOTIDE SEQUENCE</scope>
    <source>
        <strain evidence="2">F108</strain>
    </source>
</reference>
<dbReference type="RefSeq" id="WP_006499723.1">
    <property type="nucleotide sequence ID" value="NZ_CABFNH010000012.1"/>
</dbReference>
<sequence length="70" mass="7899">MSNKFEIQHDLVEAQNKLNRLCQAESKANAAQSGTQTITIEPQFGDEMQRLREECSQLSIILEAMEASED</sequence>
<reference evidence="4 6" key="2">
    <citation type="submission" date="2019-06" db="EMBL/GenBank/DDBJ databases">
        <authorList>
            <person name="Rodrigo-Torres L."/>
            <person name="Arahal R. D."/>
            <person name="Lucena T."/>
        </authorList>
    </citation>
    <scope>NUCLEOTIDE SEQUENCE [LARGE SCALE GENOMIC DNA]</scope>
    <source>
        <strain evidence="4 6">INIA P508</strain>
    </source>
</reference>
<dbReference type="EMBL" id="JROC01000029">
    <property type="protein sequence ID" value="KGL67033.1"/>
    <property type="molecule type" value="Genomic_DNA"/>
</dbReference>
<gene>
    <name evidence="3" type="ORF">LM011_06365</name>
    <name evidence="4" type="ORF">LMUP508_01017</name>
    <name evidence="1" type="ORF">LX03_04430</name>
    <name evidence="2" type="ORF">PO158_10415</name>
</gene>
<name>A0A099YDP6_LIMMU</name>
<dbReference type="EMBL" id="CABFNH010000012">
    <property type="protein sequence ID" value="VTZ90026.1"/>
    <property type="molecule type" value="Genomic_DNA"/>
</dbReference>